<name>A0ABW4M4K3_9HYPH</name>
<evidence type="ECO:0000256" key="2">
    <source>
        <dbReference type="ARBA" id="ARBA00007637"/>
    </source>
</evidence>
<feature type="domain" description="NAD-dependent epimerase/dehydratase" evidence="3">
    <location>
        <begin position="166"/>
        <end position="277"/>
    </location>
</feature>
<dbReference type="InterPro" id="IPR001509">
    <property type="entry name" value="Epimerase_deHydtase"/>
</dbReference>
<dbReference type="EMBL" id="JBHUEQ010000015">
    <property type="protein sequence ID" value="MFD1745561.1"/>
    <property type="molecule type" value="Genomic_DNA"/>
</dbReference>
<comment type="pathway">
    <text evidence="1">Bacterial outer membrane biogenesis; LPS O-antigen biosynthesis.</text>
</comment>
<keyword evidence="5" id="KW-1185">Reference proteome</keyword>
<dbReference type="InterPro" id="IPR036291">
    <property type="entry name" value="NAD(P)-bd_dom_sf"/>
</dbReference>
<sequence>MVQKVLVTGGCGFIGRYVTQELLSNGYQVRILDALIEQVHGDAAQATPEGVEFIHADVCNKPKVEEALDGVDMVVHLAAEVGVGQSMYEIARYVGANDLGTAVLLEAMIGKPIKRIVVASSMSVYGEGLYRDRDGNRLGQVRRKASRIKAGHWEPLGPGGEALVPEPTDEEKPVDLASIYALTKYQQEKAVLIFGEAYGIDAVALRLFNVFGPGQALSNPYTGVLANFAARIANNERPMIFEDGQQRRDFVHVRDVARGFRLALEKANAAGHVINIGSGQSYSVAQVASLLADAMGSPELGPEILNKARSGDIRNCFADISKAHELLGFEPQYRLEDMLGELADWVRSAGAVDRGAEMRAELEQRGLVS</sequence>
<dbReference type="PANTHER" id="PTHR43000">
    <property type="entry name" value="DTDP-D-GLUCOSE 4,6-DEHYDRATASE-RELATED"/>
    <property type="match status" value="1"/>
</dbReference>
<evidence type="ECO:0000313" key="4">
    <source>
        <dbReference type="EMBL" id="MFD1745561.1"/>
    </source>
</evidence>
<gene>
    <name evidence="4" type="ORF">ACFSE1_08830</name>
</gene>
<accession>A0ABW4M4K3</accession>
<dbReference type="Gene3D" id="3.40.50.720">
    <property type="entry name" value="NAD(P)-binding Rossmann-like Domain"/>
    <property type="match status" value="1"/>
</dbReference>
<protein>
    <submittedName>
        <fullName evidence="4">NAD-dependent epimerase/dehydratase family protein</fullName>
    </submittedName>
</protein>
<organism evidence="4 5">
    <name type="scientific">Rhizobium helianthi</name>
    <dbReference type="NCBI Taxonomy" id="1132695"/>
    <lineage>
        <taxon>Bacteria</taxon>
        <taxon>Pseudomonadati</taxon>
        <taxon>Pseudomonadota</taxon>
        <taxon>Alphaproteobacteria</taxon>
        <taxon>Hyphomicrobiales</taxon>
        <taxon>Rhizobiaceae</taxon>
        <taxon>Rhizobium/Agrobacterium group</taxon>
        <taxon>Rhizobium</taxon>
    </lineage>
</organism>
<evidence type="ECO:0000256" key="1">
    <source>
        <dbReference type="ARBA" id="ARBA00005125"/>
    </source>
</evidence>
<dbReference type="Pfam" id="PF01370">
    <property type="entry name" value="Epimerase"/>
    <property type="match status" value="2"/>
</dbReference>
<proteinExistence type="inferred from homology"/>
<comment type="similarity">
    <text evidence="2">Belongs to the NAD(P)-dependent epimerase/dehydratase family.</text>
</comment>
<evidence type="ECO:0000313" key="5">
    <source>
        <dbReference type="Proteomes" id="UP001597322"/>
    </source>
</evidence>
<dbReference type="SUPFAM" id="SSF51735">
    <property type="entry name" value="NAD(P)-binding Rossmann-fold domains"/>
    <property type="match status" value="1"/>
</dbReference>
<dbReference type="PRINTS" id="PR01713">
    <property type="entry name" value="NUCEPIMERASE"/>
</dbReference>
<evidence type="ECO:0000259" key="3">
    <source>
        <dbReference type="Pfam" id="PF01370"/>
    </source>
</evidence>
<dbReference type="RefSeq" id="WP_377399456.1">
    <property type="nucleotide sequence ID" value="NZ_JBHUEQ010000015.1"/>
</dbReference>
<comment type="caution">
    <text evidence="4">The sequence shown here is derived from an EMBL/GenBank/DDBJ whole genome shotgun (WGS) entry which is preliminary data.</text>
</comment>
<reference evidence="5" key="1">
    <citation type="journal article" date="2019" name="Int. J. Syst. Evol. Microbiol.">
        <title>The Global Catalogue of Microorganisms (GCM) 10K type strain sequencing project: providing services to taxonomists for standard genome sequencing and annotation.</title>
        <authorList>
            <consortium name="The Broad Institute Genomics Platform"/>
            <consortium name="The Broad Institute Genome Sequencing Center for Infectious Disease"/>
            <person name="Wu L."/>
            <person name="Ma J."/>
        </authorList>
    </citation>
    <scope>NUCLEOTIDE SEQUENCE [LARGE SCALE GENOMIC DNA]</scope>
    <source>
        <strain evidence="5">CG52</strain>
    </source>
</reference>
<dbReference type="Proteomes" id="UP001597322">
    <property type="component" value="Unassembled WGS sequence"/>
</dbReference>
<feature type="domain" description="NAD-dependent epimerase/dehydratase" evidence="3">
    <location>
        <begin position="5"/>
        <end position="129"/>
    </location>
</feature>